<evidence type="ECO:0000313" key="3">
    <source>
        <dbReference type="Proteomes" id="UP000823399"/>
    </source>
</evidence>
<dbReference type="EMBL" id="JABBWM010000010">
    <property type="protein sequence ID" value="KAG2114321.1"/>
    <property type="molecule type" value="Genomic_DNA"/>
</dbReference>
<reference evidence="2" key="1">
    <citation type="journal article" date="2020" name="New Phytol.">
        <title>Comparative genomics reveals dynamic genome evolution in host specialist ectomycorrhizal fungi.</title>
        <authorList>
            <person name="Lofgren L.A."/>
            <person name="Nguyen N.H."/>
            <person name="Vilgalys R."/>
            <person name="Ruytinx J."/>
            <person name="Liao H.L."/>
            <person name="Branco S."/>
            <person name="Kuo A."/>
            <person name="LaButti K."/>
            <person name="Lipzen A."/>
            <person name="Andreopoulos W."/>
            <person name="Pangilinan J."/>
            <person name="Riley R."/>
            <person name="Hundley H."/>
            <person name="Na H."/>
            <person name="Barry K."/>
            <person name="Grigoriev I.V."/>
            <person name="Stajich J.E."/>
            <person name="Kennedy P.G."/>
        </authorList>
    </citation>
    <scope>NUCLEOTIDE SEQUENCE</scope>
    <source>
        <strain evidence="2">FC423</strain>
    </source>
</reference>
<evidence type="ECO:0000313" key="2">
    <source>
        <dbReference type="EMBL" id="KAG2114321.1"/>
    </source>
</evidence>
<dbReference type="GeneID" id="64695673"/>
<name>A0A9P7FFA2_9AGAM</name>
<dbReference type="RefSeq" id="XP_041296434.1">
    <property type="nucleotide sequence ID" value="XM_041433414.1"/>
</dbReference>
<gene>
    <name evidence="2" type="ORF">F5147DRAFT_650099</name>
</gene>
<feature type="compositionally biased region" description="Low complexity" evidence="1">
    <location>
        <begin position="81"/>
        <end position="106"/>
    </location>
</feature>
<feature type="region of interest" description="Disordered" evidence="1">
    <location>
        <begin position="1"/>
        <end position="106"/>
    </location>
</feature>
<dbReference type="AlphaFoldDB" id="A0A9P7FFA2"/>
<evidence type="ECO:0000256" key="1">
    <source>
        <dbReference type="SAM" id="MobiDB-lite"/>
    </source>
</evidence>
<keyword evidence="3" id="KW-1185">Reference proteome</keyword>
<feature type="compositionally biased region" description="Low complexity" evidence="1">
    <location>
        <begin position="24"/>
        <end position="58"/>
    </location>
</feature>
<proteinExistence type="predicted"/>
<organism evidence="2 3">
    <name type="scientific">Suillus discolor</name>
    <dbReference type="NCBI Taxonomy" id="1912936"/>
    <lineage>
        <taxon>Eukaryota</taxon>
        <taxon>Fungi</taxon>
        <taxon>Dikarya</taxon>
        <taxon>Basidiomycota</taxon>
        <taxon>Agaricomycotina</taxon>
        <taxon>Agaricomycetes</taxon>
        <taxon>Agaricomycetidae</taxon>
        <taxon>Boletales</taxon>
        <taxon>Suillineae</taxon>
        <taxon>Suillaceae</taxon>
        <taxon>Suillus</taxon>
    </lineage>
</organism>
<protein>
    <submittedName>
        <fullName evidence="2">Uncharacterized protein</fullName>
    </submittedName>
</protein>
<dbReference type="OrthoDB" id="2693275at2759"/>
<sequence>MHEHLGLHLPGSSNALPTPPATQSSGPSAGSSSSILSSARHQTTSSSGVGSSRPSTQSGTVVPQPAPQQHPAQTTMPNAPNQQGIQWNAQQQAVQLPAPAAQGQPALAPADEIAVLQARIAELEWGNAHGNHTPARAAPPHQALVA</sequence>
<accession>A0A9P7FFA2</accession>
<dbReference type="Proteomes" id="UP000823399">
    <property type="component" value="Unassembled WGS sequence"/>
</dbReference>
<comment type="caution">
    <text evidence="2">The sequence shown here is derived from an EMBL/GenBank/DDBJ whole genome shotgun (WGS) entry which is preliminary data.</text>
</comment>